<dbReference type="SMART" id="SM00826">
    <property type="entry name" value="PKS_DH"/>
    <property type="match status" value="1"/>
</dbReference>
<sequence>MLNDIRREAITMVPEGTRVPLRQLCREQAGAPTPAELAQPGAAVDDDLLSRLLLTQLTRAGHLSGEAAPPVPGDGMRRWLDESVRRLRGAGLLDGSPKVPVPAESVDGSAAWSAWEQHAADARGDADRRARFRLLDATLRALPGILRGEVLATDVMFPGSSMELVERIYRDNPLSDCFNGILADTAAAVVREIVRTDPAARVRILEIGAGTGGGTVAVLERLEPLAAHVETYSYTDLSKSFLMHAQEEYGPRYPYLEYRLFDVEEPPAAQGVTPGSYDLVLATNVLHATRDIRRTLRNAKGALKRHGVLLANEISTHSLFTHLTFGLLDGWWLHEDDELRMPGGPGLSPETWEEVLDDEGYGSVSFPASRLHELGYQVVAAESDGLVRQEVRKTQEAPQVSAATGDQVGGSSVRPEARETAAPNEAPEQRVRDVIFEQLRLSLKIDRSQIAADDAFMDYGVDSIIGVRLIQEINRALGTDLATTDLFDHGSVTRLARYIVDHARPEAPAAPLPTGRPGAPEETAAPPAAARRAARPATRPDARRTAAGAPSREPIAVIGMSGRFAGSADVEQLWEHLAQGHDLTGPVSRWDLSGHHPAGAPGCERGSFIDGIDRFDPGFFNISGVEATYMDPQQRLFLEESWKALEDAGHAGSGTRGRRVGVYVGCQESGYAQLFGPEVPPQSMWGNALSAMPARISYHLDLQGPAIAVDTACSSSLVALHLACQGLWGGETEMALAGGVSLQCTPQFYVLAGRAGMLSASGRCHTFDDRADGFVPGEGVGVLVLKRLGDALADGDHIRGVISGSGINQDGASNGITAPSAASQERLESSVYDTFGIRPDAIQMVEAHGTGTKLGDPIEYRALKRAFRRHTDRRDYCALGSVKSNLGHTITAAGVAGAIKVLLSLEHRTIPPSIHFEQANAHIDMADSPFYVNTELRPWAAGTDGTRRAAVSSFGVSGTNAHIVFEEAPGAVHLSTASTAHLVTLSAATAGQLAEQAERLIEHCERRPALDPGDISFTLLLGRRHLAHRLAWVVRDGAELVGTLRTWLDGGRSPRLSTGEVPAQGIDERAALRDLGNDCLRQAATDPASRAELLSTVADLYVQGYDLDYAALFATDHHTRVPLPTYPFARDRYWVPEQRTPAPARPRTSEPHPLLHEDVSDFQARRYRTRFTGEEHFLTDHVVKGRKVLPGVACLEMARAAAALTLGTPAPGGGADGIVLRNVVWARPVAVDAEPVTLVTSLAPKGPDGADYEITGTPPTVPGAAPVVHSQGQVVRRPVVQATLDVPALRAACDQGELTAAALYRAYGAIGFRYGPSHRGLERLHVGRGQVLARLVLPGSVRAARDAFVLHPSLLDATLQASLGIGLATGQATALDVSGMKPSLPFALDELDVLGSSQESMWAWIRYSAGSRAGGTVFKLDIDLCDDQGRVCVRIRGMSYRLLEGEVGGTGSDAVSCVGFLPVWRETAPGTGPDTEPQERAVLLPDLPGLGELLARREPAARLLPLASAGAGIAERYTEYTLQTLEHLRRVMAEGVGEGLRVQLVVPDESGPDTTRGLLGLLKSAQAEAPGLLPQVVLVDPAETAEQMMSRLAAARRHPDASCLRFRAGRVEALGWREAGTPAESRVPWRSGGVYLVTGGLGGIGTLVARDMAAAVRDVRIVLAGRSPLGPEQESVLDALRDLGADVRYVRADVSRAAAVRSLVDGILREHGTLHGIVHAAGVLRDGLVRGKTAEECREVLAPKVAGLVNLDEASKDVPLDFLVSFSGAAGVLGNAGQSDYAAANAFLDAYTHHRRQLADRGERSGASVSVDWPLWAGGGMRVDPGTEAMMRERLGMAPMPTTEGMAALYAALGAPHDQVLVVAGDADRIRRTVLGPPAAPGESRPVPPRRGVPVTGAAAAPSPQATGEADVRAALVARLRQTLSEVLQMPGHRIDPAAPFERFGIDSVLALSLTNRLEADFGSLSKTLFFEYRDIQELSAYFLRAHADAVRAVVGLHDDNEPGRSAPPGGGAPVTAVRPPAPAEAPAATAQPVRPATREDAIAVIGLAGRYPGAQDLDVFWENLVAGRDGVTEVPRDRWEHGPADDSGRDLPGGTPARWGGFLDGAADFDAQFFNVSPREAAIMDPQTRLFLECVWTLLESSGYTRDRLREEHGGRVGVYVGAMYQHYQLLSSDLVHESITSVMSYSAIANRVSHFFDLQGPSLAIDTTCSSSLVAIHMACEELRRGGGDMMIAGGVNLSLHPKKYLGLSLTGLTGSDPGSRPLLDGDGFIPAEGVGAVLLKPLADAVRDGDEILAVVRSSATNHKGRTSGPMVPSPARQERLITENLERAGVHPRTISYAEVSANGSQMGDAIEFAALRDAFGERTRDERFCALGTVKSTLGNMEAASGVAQLSKVVLQLAHRRLVPFAGEGRLNPGVELAGTAFYLPQEPQPWLRPVVNLDGQEREYPLRATINSFGAGGTNAHLVVEEYLPEPGAHDTAAPATRDTGPTPQIVVLSARTEDRLRAVASRLLDFLPTQADLSLEDLAHTLRCGREAMPCRLALVAGSLDEVAAGLAHYLDGPGGTAPVPLFTGSAGRDDADLDLLLGGRAGEALVRELLAENHLEKLALLWARGGTVPWGSVRRGDRVPRILRSLPGYPFDRKRYWVPAPPGGDAATAIAAPAAAPPAGASTNRITDIVAGLLGMRTDELDPATPLEDLGFSSLHATQLLQALRAEVDPTADLGALNECRSTRDLMRRFGPGPGAAGTAPAAPLRIPEVVRLNGGREGRPVFWFHGGLGGVEVYASIADSVERPFHGIQARGWMTDSEPLHGIEALATHYARIIRTVQPEGPYDLGGYSFGGLLAYEVTRRLQEQGATVESIVMVDTYDDSVQDVSMSRTDMLLQQVNALLFAASKPAPQDFASTLVSGREVDWDQDEVALLDQMLTLARTRGLKGDPQTLRDRVLRNLAVQEAYGLLDYDIAPLPRPESVACFYFRNRSGLFYGEMEPLFSTQKDGAVLDDAVYWAGWERQLPHFHQVDVDSANHFVMLGDPAALTTVRSFCKLFYSAGRDRRVPVAKAWVTRHQKAQDTK</sequence>
<dbReference type="GO" id="GO:0005737">
    <property type="term" value="C:cytoplasm"/>
    <property type="evidence" value="ECO:0007669"/>
    <property type="project" value="UniProtKB-SubCell"/>
</dbReference>
<keyword evidence="5" id="KW-0597">Phosphoprotein</keyword>
<dbReference type="PROSITE" id="PS00606">
    <property type="entry name" value="KS3_1"/>
    <property type="match status" value="1"/>
</dbReference>
<dbReference type="InterPro" id="IPR020841">
    <property type="entry name" value="PKS_Beta-ketoAc_synthase_dom"/>
</dbReference>
<dbReference type="SMART" id="SM00823">
    <property type="entry name" value="PKS_PP"/>
    <property type="match status" value="3"/>
</dbReference>
<dbReference type="InterPro" id="IPR009081">
    <property type="entry name" value="PP-bd_ACP"/>
</dbReference>
<dbReference type="InterPro" id="IPR029058">
    <property type="entry name" value="AB_hydrolase_fold"/>
</dbReference>
<dbReference type="InterPro" id="IPR036291">
    <property type="entry name" value="NAD(P)-bd_dom_sf"/>
</dbReference>
<dbReference type="SUPFAM" id="SSF47336">
    <property type="entry name" value="ACP-like"/>
    <property type="match status" value="3"/>
</dbReference>
<evidence type="ECO:0000256" key="10">
    <source>
        <dbReference type="PROSITE-ProRule" id="PRU01363"/>
    </source>
</evidence>
<evidence type="ECO:0000256" key="7">
    <source>
        <dbReference type="ARBA" id="ARBA00022737"/>
    </source>
</evidence>
<dbReference type="Pfam" id="PF14765">
    <property type="entry name" value="PS-DH"/>
    <property type="match status" value="1"/>
</dbReference>
<feature type="domain" description="Ketosynthase family 3 (KS3)" evidence="13">
    <location>
        <begin position="552"/>
        <end position="967"/>
    </location>
</feature>
<evidence type="ECO:0000256" key="8">
    <source>
        <dbReference type="ARBA" id="ARBA00023268"/>
    </source>
</evidence>
<feature type="domain" description="Ketosynthase family 3 (KS3)" evidence="13">
    <location>
        <begin position="2040"/>
        <end position="2472"/>
    </location>
</feature>
<dbReference type="InterPro" id="IPR029063">
    <property type="entry name" value="SAM-dependent_MTases_sf"/>
</dbReference>
<feature type="region of interest" description="Disordered" evidence="11">
    <location>
        <begin position="391"/>
        <end position="429"/>
    </location>
</feature>
<dbReference type="InterPro" id="IPR016039">
    <property type="entry name" value="Thiolase-like"/>
</dbReference>
<dbReference type="InterPro" id="IPR050091">
    <property type="entry name" value="PKS_NRPS_Biosynth_Enz"/>
</dbReference>
<dbReference type="FunFam" id="3.40.47.10:FF:000019">
    <property type="entry name" value="Polyketide synthase type I"/>
    <property type="match status" value="1"/>
</dbReference>
<reference evidence="15 16" key="1">
    <citation type="submission" date="2017-09" db="EMBL/GenBank/DDBJ databases">
        <authorList>
            <person name="Zhang H."/>
            <person name="Hu S."/>
            <person name="Xu J."/>
            <person name="He Z."/>
        </authorList>
    </citation>
    <scope>NUCLEOTIDE SEQUENCE [LARGE SCALE GENOMIC DNA]</scope>
    <source>
        <strain evidence="15 16">TXX3120</strain>
    </source>
</reference>
<proteinExistence type="predicted"/>
<evidence type="ECO:0000259" key="14">
    <source>
        <dbReference type="PROSITE" id="PS52019"/>
    </source>
</evidence>
<dbReference type="InterPro" id="IPR018201">
    <property type="entry name" value="Ketoacyl_synth_AS"/>
</dbReference>
<keyword evidence="3" id="KW-0596">Phosphopantetheine</keyword>
<dbReference type="InterPro" id="IPR057326">
    <property type="entry name" value="KR_dom"/>
</dbReference>
<dbReference type="InterPro" id="IPR014031">
    <property type="entry name" value="Ketoacyl_synth_C"/>
</dbReference>
<dbReference type="SUPFAM" id="SSF53335">
    <property type="entry name" value="S-adenosyl-L-methionine-dependent methyltransferases"/>
    <property type="match status" value="1"/>
</dbReference>
<dbReference type="InterPro" id="IPR036736">
    <property type="entry name" value="ACP-like_sf"/>
</dbReference>
<dbReference type="SMART" id="SM00822">
    <property type="entry name" value="PKS_KR"/>
    <property type="match status" value="1"/>
</dbReference>
<dbReference type="GO" id="GO:0031177">
    <property type="term" value="F:phosphopantetheine binding"/>
    <property type="evidence" value="ECO:0007669"/>
    <property type="project" value="InterPro"/>
</dbReference>
<dbReference type="PROSITE" id="PS52019">
    <property type="entry name" value="PKS_MFAS_DH"/>
    <property type="match status" value="1"/>
</dbReference>
<evidence type="ECO:0000256" key="5">
    <source>
        <dbReference type="ARBA" id="ARBA00022553"/>
    </source>
</evidence>
<evidence type="ECO:0000313" key="16">
    <source>
        <dbReference type="Proteomes" id="UP000282170"/>
    </source>
</evidence>
<dbReference type="GO" id="GO:0071770">
    <property type="term" value="P:DIM/DIP cell wall layer assembly"/>
    <property type="evidence" value="ECO:0007669"/>
    <property type="project" value="TreeGrafter"/>
</dbReference>
<accession>A0A494UKM9</accession>
<dbReference type="GO" id="GO:0005886">
    <property type="term" value="C:plasma membrane"/>
    <property type="evidence" value="ECO:0007669"/>
    <property type="project" value="TreeGrafter"/>
</dbReference>
<keyword evidence="9" id="KW-0012">Acyltransferase</keyword>
<evidence type="ECO:0000256" key="6">
    <source>
        <dbReference type="ARBA" id="ARBA00022679"/>
    </source>
</evidence>
<feature type="compositionally biased region" description="Low complexity" evidence="11">
    <location>
        <begin position="2004"/>
        <end position="2034"/>
    </location>
</feature>
<feature type="region of interest" description="Disordered" evidence="11">
    <location>
        <begin position="506"/>
        <end position="552"/>
    </location>
</feature>
<dbReference type="SUPFAM" id="SSF51735">
    <property type="entry name" value="NAD(P)-binding Rossmann-fold domains"/>
    <property type="match status" value="1"/>
</dbReference>
<comment type="subcellular location">
    <subcellularLocation>
        <location evidence="1">Cytoplasm</location>
    </subcellularLocation>
</comment>
<dbReference type="Pfam" id="PF00975">
    <property type="entry name" value="Thioesterase"/>
    <property type="match status" value="1"/>
</dbReference>
<dbReference type="KEGG" id="sfug:CNQ36_00300"/>
<name>A0A494UKM9_9ACTN</name>
<dbReference type="InterPro" id="IPR014030">
    <property type="entry name" value="Ketoacyl_synth_N"/>
</dbReference>
<dbReference type="SUPFAM" id="SSF53901">
    <property type="entry name" value="Thiolase-like"/>
    <property type="match status" value="2"/>
</dbReference>
<gene>
    <name evidence="15" type="ORF">CNQ36_00300</name>
</gene>
<feature type="region of interest" description="Disordered" evidence="11">
    <location>
        <begin position="1874"/>
        <end position="1907"/>
    </location>
</feature>
<dbReference type="InterPro" id="IPR013968">
    <property type="entry name" value="PKS_KR"/>
</dbReference>
<feature type="region of interest" description="Disordered" evidence="11">
    <location>
        <begin position="1999"/>
        <end position="2036"/>
    </location>
</feature>
<feature type="domain" description="Carrier" evidence="12">
    <location>
        <begin position="425"/>
        <end position="503"/>
    </location>
</feature>
<comment type="pathway">
    <text evidence="2">Antibiotic biosynthesis.</text>
</comment>
<dbReference type="Pfam" id="PF02801">
    <property type="entry name" value="Ketoacyl-synt_C"/>
    <property type="match status" value="2"/>
</dbReference>
<dbReference type="Gene3D" id="1.10.1200.10">
    <property type="entry name" value="ACP-like"/>
    <property type="match status" value="3"/>
</dbReference>
<dbReference type="Gene3D" id="3.40.50.1820">
    <property type="entry name" value="alpha/beta hydrolase"/>
    <property type="match status" value="1"/>
</dbReference>
<feature type="compositionally biased region" description="Low complexity" evidence="11">
    <location>
        <begin position="515"/>
        <end position="537"/>
    </location>
</feature>
<dbReference type="Gene3D" id="3.10.129.110">
    <property type="entry name" value="Polyketide synthase dehydratase"/>
    <property type="match status" value="1"/>
</dbReference>
<dbReference type="GO" id="GO:0006633">
    <property type="term" value="P:fatty acid biosynthetic process"/>
    <property type="evidence" value="ECO:0007669"/>
    <property type="project" value="InterPro"/>
</dbReference>
<dbReference type="SMART" id="SM00825">
    <property type="entry name" value="PKS_KS"/>
    <property type="match status" value="2"/>
</dbReference>
<dbReference type="Pfam" id="PF00109">
    <property type="entry name" value="ketoacyl-synt"/>
    <property type="match status" value="2"/>
</dbReference>
<dbReference type="Pfam" id="PF22621">
    <property type="entry name" value="CurL-like_PKS_C"/>
    <property type="match status" value="1"/>
</dbReference>
<keyword evidence="4" id="KW-0963">Cytoplasm</keyword>
<dbReference type="EMBL" id="CP023407">
    <property type="protein sequence ID" value="AYL34015.1"/>
    <property type="molecule type" value="Genomic_DNA"/>
</dbReference>
<protein>
    <submittedName>
        <fullName evidence="15">Polyketide synthase</fullName>
    </submittedName>
</protein>
<feature type="domain" description="Carrier" evidence="12">
    <location>
        <begin position="2672"/>
        <end position="2746"/>
    </location>
</feature>
<dbReference type="PROSITE" id="PS52004">
    <property type="entry name" value="KS3_2"/>
    <property type="match status" value="2"/>
</dbReference>
<evidence type="ECO:0000313" key="15">
    <source>
        <dbReference type="EMBL" id="AYL34015.1"/>
    </source>
</evidence>
<dbReference type="InterPro" id="IPR049551">
    <property type="entry name" value="PKS_DH_C"/>
</dbReference>
<dbReference type="Gene3D" id="3.40.50.150">
    <property type="entry name" value="Vaccinia Virus protein VP39"/>
    <property type="match status" value="1"/>
</dbReference>
<dbReference type="GO" id="GO:0033068">
    <property type="term" value="P:macrolide biosynthetic process"/>
    <property type="evidence" value="ECO:0007669"/>
    <property type="project" value="UniProtKB-ARBA"/>
</dbReference>
<dbReference type="PANTHER" id="PTHR43775">
    <property type="entry name" value="FATTY ACID SYNTHASE"/>
    <property type="match status" value="1"/>
</dbReference>
<dbReference type="InterPro" id="IPR049552">
    <property type="entry name" value="PKS_DH_N"/>
</dbReference>
<dbReference type="Gene3D" id="3.40.50.720">
    <property type="entry name" value="NAD(P)-binding Rossmann-like Domain"/>
    <property type="match status" value="1"/>
</dbReference>
<dbReference type="Pfam" id="PF08659">
    <property type="entry name" value="KR"/>
    <property type="match status" value="1"/>
</dbReference>
<dbReference type="PANTHER" id="PTHR43775:SF37">
    <property type="entry name" value="SI:DKEY-61P9.11"/>
    <property type="match status" value="1"/>
</dbReference>
<dbReference type="InterPro" id="IPR020807">
    <property type="entry name" value="PKS_DH"/>
</dbReference>
<dbReference type="GeneID" id="93881209"/>
<evidence type="ECO:0000256" key="1">
    <source>
        <dbReference type="ARBA" id="ARBA00004496"/>
    </source>
</evidence>
<feature type="domain" description="Carrier" evidence="12">
    <location>
        <begin position="1911"/>
        <end position="1987"/>
    </location>
</feature>
<dbReference type="SMART" id="SM01294">
    <property type="entry name" value="PKS_PP_betabranch"/>
    <property type="match status" value="2"/>
</dbReference>
<dbReference type="GO" id="GO:0004315">
    <property type="term" value="F:3-oxoacyl-[acyl-carrier-protein] synthase activity"/>
    <property type="evidence" value="ECO:0007669"/>
    <property type="project" value="InterPro"/>
</dbReference>
<dbReference type="GO" id="GO:0004312">
    <property type="term" value="F:fatty acid synthase activity"/>
    <property type="evidence" value="ECO:0007669"/>
    <property type="project" value="TreeGrafter"/>
</dbReference>
<dbReference type="Pfam" id="PF00550">
    <property type="entry name" value="PP-binding"/>
    <property type="match status" value="3"/>
</dbReference>
<dbReference type="InterPro" id="IPR054514">
    <property type="entry name" value="RhiE-like_linker"/>
</dbReference>
<dbReference type="PROSITE" id="PS00012">
    <property type="entry name" value="PHOSPHOPANTETHEINE"/>
    <property type="match status" value="2"/>
</dbReference>
<evidence type="ECO:0000256" key="4">
    <source>
        <dbReference type="ARBA" id="ARBA00022490"/>
    </source>
</evidence>
<dbReference type="PROSITE" id="PS50075">
    <property type="entry name" value="CARRIER"/>
    <property type="match status" value="3"/>
</dbReference>
<dbReference type="Proteomes" id="UP000282170">
    <property type="component" value="Chromosome"/>
</dbReference>
<feature type="region of interest" description="C-terminal hotdog fold" evidence="10">
    <location>
        <begin position="1294"/>
        <end position="1449"/>
    </location>
</feature>
<dbReference type="SMART" id="SM00824">
    <property type="entry name" value="PKS_TE"/>
    <property type="match status" value="1"/>
</dbReference>
<evidence type="ECO:0000256" key="3">
    <source>
        <dbReference type="ARBA" id="ARBA00022450"/>
    </source>
</evidence>
<keyword evidence="6" id="KW-0808">Transferase</keyword>
<dbReference type="InterPro" id="IPR001031">
    <property type="entry name" value="Thioesterase"/>
</dbReference>
<organism evidence="15 16">
    <name type="scientific">Streptomyces fungicidicus</name>
    <dbReference type="NCBI Taxonomy" id="68203"/>
    <lineage>
        <taxon>Bacteria</taxon>
        <taxon>Bacillati</taxon>
        <taxon>Actinomycetota</taxon>
        <taxon>Actinomycetes</taxon>
        <taxon>Kitasatosporales</taxon>
        <taxon>Streptomycetaceae</taxon>
        <taxon>Streptomyces</taxon>
    </lineage>
</organism>
<feature type="region of interest" description="N-terminal hotdog fold" evidence="10">
    <location>
        <begin position="1152"/>
        <end position="1281"/>
    </location>
</feature>
<dbReference type="InterPro" id="IPR013217">
    <property type="entry name" value="Methyltransf_12"/>
</dbReference>
<evidence type="ECO:0000259" key="13">
    <source>
        <dbReference type="PROSITE" id="PS52004"/>
    </source>
</evidence>
<evidence type="ECO:0000259" key="12">
    <source>
        <dbReference type="PROSITE" id="PS50075"/>
    </source>
</evidence>
<dbReference type="RefSeq" id="WP_121544433.1">
    <property type="nucleotide sequence ID" value="NZ_CP023407.1"/>
</dbReference>
<dbReference type="InterPro" id="IPR006162">
    <property type="entry name" value="Ppantetheine_attach_site"/>
</dbReference>
<dbReference type="SUPFAM" id="SSF53474">
    <property type="entry name" value="alpha/beta-Hydrolases"/>
    <property type="match status" value="1"/>
</dbReference>
<dbReference type="Gene3D" id="1.10.1240.100">
    <property type="match status" value="2"/>
</dbReference>
<dbReference type="InterPro" id="IPR042104">
    <property type="entry name" value="PKS_dehydratase_sf"/>
</dbReference>
<feature type="active site" description="Proton donor; for dehydratase activity" evidence="10">
    <location>
        <position position="1356"/>
    </location>
</feature>
<dbReference type="InterPro" id="IPR020802">
    <property type="entry name" value="TesA-like"/>
</dbReference>
<dbReference type="Pfam" id="PF08242">
    <property type="entry name" value="Methyltransf_12"/>
    <property type="match status" value="1"/>
</dbReference>
<dbReference type="CDD" id="cd08953">
    <property type="entry name" value="KR_2_SDR_x"/>
    <property type="match status" value="1"/>
</dbReference>
<dbReference type="Gene3D" id="3.40.47.10">
    <property type="match status" value="2"/>
</dbReference>
<dbReference type="Pfam" id="PF22336">
    <property type="entry name" value="RhiE-like_linker"/>
    <property type="match status" value="1"/>
</dbReference>
<dbReference type="InterPro" id="IPR049900">
    <property type="entry name" value="PKS_mFAS_DH"/>
</dbReference>
<feature type="domain" description="PKS/mFAS DH" evidence="14">
    <location>
        <begin position="1152"/>
        <end position="1449"/>
    </location>
</feature>
<dbReference type="CDD" id="cd00833">
    <property type="entry name" value="PKS"/>
    <property type="match status" value="2"/>
</dbReference>
<keyword evidence="16" id="KW-1185">Reference proteome</keyword>
<keyword evidence="7" id="KW-0677">Repeat</keyword>
<dbReference type="Pfam" id="PF21089">
    <property type="entry name" value="PKS_DH_N"/>
    <property type="match status" value="1"/>
</dbReference>
<evidence type="ECO:0000256" key="11">
    <source>
        <dbReference type="SAM" id="MobiDB-lite"/>
    </source>
</evidence>
<feature type="active site" description="Proton acceptor; for dehydratase activity" evidence="10">
    <location>
        <position position="1181"/>
    </location>
</feature>
<keyword evidence="8" id="KW-0511">Multifunctional enzyme</keyword>
<evidence type="ECO:0000256" key="2">
    <source>
        <dbReference type="ARBA" id="ARBA00004792"/>
    </source>
</evidence>
<evidence type="ECO:0000256" key="9">
    <source>
        <dbReference type="ARBA" id="ARBA00023315"/>
    </source>
</evidence>
<dbReference type="InterPro" id="IPR020806">
    <property type="entry name" value="PKS_PP-bd"/>
</dbReference>